<dbReference type="SUPFAM" id="SSF69360">
    <property type="entry name" value="Cell wall binding repeat"/>
    <property type="match status" value="1"/>
</dbReference>
<accession>A0A1S8SE19</accession>
<dbReference type="AlphaFoldDB" id="A0A1S8SE19"/>
<dbReference type="InterPro" id="IPR018337">
    <property type="entry name" value="Cell_wall/Cho-bd_repeat"/>
</dbReference>
<dbReference type="Gene3D" id="2.10.270.10">
    <property type="entry name" value="Cholin Binding"/>
    <property type="match status" value="2"/>
</dbReference>
<sequence length="1026" mass="111793">MGKIENRFIALLVVFTSIVSFFSLGFLGQVAKADDIADAQAVTVNITGENTALASRVDPTTKDVIYSTTQLLNQDGSQPDKGFDITVKNVSKSVSDLESQAKGNGMQSGTATGVTYQEIQLISINDVPITDTVSLKDLGISYADISGIGLNGQNIIGKRIVGLALGINEISYKIIYRTRTVSYTPTLDLNQKPTGTGTFDDGKEIEHASTSNSKMTIEQATTFVTQQIQSLLYKSYVGKASDFASNDEISNDKNNKAPFLYTQVGEPDADMPLRYSFYVPDSTDMLKYIINFRKDLSSAEVYKNGVKDSGIDTSSNSLQGSLGSIGESALIVLKVTGVDDSIIAKSYAIKIKYSALDASKDFSIKEAGITKLDYNDDNTVAAYIGKTFNVTKDAQGFAVYNGKIVLDPRARMVSVDPTLICGKGSVGYVITNNYKDSAGKTVTEKSVLKNGKQFVDFLASSTSNQIQVDVYPGSNGSVTDSSHILARYCLDVVAPDTSGGNFNMGLTFGNGVTLTQPGVKGSVLDFNSARRTYDLYYGSIDPVSVAFSGSRSNKNEYIKVFFADSADSTNLKEATESLANEYNNDPTSADYLKRNTSIDVSIGTARKMVVQAYYDEFKDEKQADGTTKKVLSGSYPVGNSYVFYLPENDNGSGSPTPGQNSNNALLNSLKIKGYTLTDSDGNASFSSDKSDYTVTVAKEDTTEKITATAQDDNVKSIVANINGSDSTYNLVSGQATDIPLNSNGTTTIKIVVTAQDGTTTKTYNIVIVNNSKGANANLKNIILNVGDYNFDPKEDVTKVRVDQNVNSIKVTPITEDSKATASVNGEEYSDSAINVSLKGAQKTEISIEVKSEDGTESKTYTLEVYRVDPSDWNNDDNNNSSGDDDQFYDNYNDCWVDLTKYDEWGTVNGKPAYFDKKSRQVKNAWISTGGKYYYLNNLGYRASGWKVDDKTGQTYYLDPTTGEMRKGWMNLNNSWYYLGLNGVMKKGWLNLNGKWYYFTPNGQMVVNQSMYIDDGVYKFGQDGAMY</sequence>
<feature type="domain" description="Cadherin-like beta-sandwich-like" evidence="3">
    <location>
        <begin position="668"/>
        <end position="767"/>
    </location>
</feature>
<reference evidence="4 5" key="1">
    <citation type="submission" date="2016-05" db="EMBL/GenBank/DDBJ databases">
        <title>Microbial solvent formation.</title>
        <authorList>
            <person name="Poehlein A."/>
            <person name="Montoya Solano J.D."/>
            <person name="Flitsch S."/>
            <person name="Krabben P."/>
            <person name="Duerre P."/>
            <person name="Daniel R."/>
        </authorList>
    </citation>
    <scope>NUCLEOTIDE SEQUENCE [LARGE SCALE GENOMIC DNA]</scope>
    <source>
        <strain evidence="4 5">DSM 53</strain>
    </source>
</reference>
<evidence type="ECO:0000313" key="5">
    <source>
        <dbReference type="Proteomes" id="UP000190973"/>
    </source>
</evidence>
<evidence type="ECO:0000256" key="1">
    <source>
        <dbReference type="ARBA" id="ARBA00022737"/>
    </source>
</evidence>
<comment type="caution">
    <text evidence="4">The sequence shown here is derived from an EMBL/GenBank/DDBJ whole genome shotgun (WGS) entry which is preliminary data.</text>
</comment>
<dbReference type="EMBL" id="LZZI01000011">
    <property type="protein sequence ID" value="OOM63554.1"/>
    <property type="molecule type" value="Genomic_DNA"/>
</dbReference>
<proteinExistence type="predicted"/>
<feature type="domain" description="Cadherin-like beta-sandwich-like" evidence="3">
    <location>
        <begin position="789"/>
        <end position="866"/>
    </location>
</feature>
<dbReference type="Proteomes" id="UP000190973">
    <property type="component" value="Unassembled WGS sequence"/>
</dbReference>
<dbReference type="Pfam" id="PF12733">
    <property type="entry name" value="Cadherin-like"/>
    <property type="match status" value="2"/>
</dbReference>
<gene>
    <name evidence="4" type="primary">toxA_3</name>
    <name evidence="4" type="ORF">CLBCK_09650</name>
</gene>
<organism evidence="4 5">
    <name type="scientific">Clostridium beijerinckii</name>
    <name type="common">Clostridium MP</name>
    <dbReference type="NCBI Taxonomy" id="1520"/>
    <lineage>
        <taxon>Bacteria</taxon>
        <taxon>Bacillati</taxon>
        <taxon>Bacillota</taxon>
        <taxon>Clostridia</taxon>
        <taxon>Eubacteriales</taxon>
        <taxon>Clostridiaceae</taxon>
        <taxon>Clostridium</taxon>
    </lineage>
</organism>
<evidence type="ECO:0000259" key="3">
    <source>
        <dbReference type="Pfam" id="PF12733"/>
    </source>
</evidence>
<evidence type="ECO:0000313" key="4">
    <source>
        <dbReference type="EMBL" id="OOM63554.1"/>
    </source>
</evidence>
<protein>
    <submittedName>
        <fullName evidence="4">Toxin A</fullName>
    </submittedName>
</protein>
<dbReference type="Pfam" id="PF19127">
    <property type="entry name" value="Choline_bind_3"/>
    <property type="match status" value="1"/>
</dbReference>
<dbReference type="RefSeq" id="WP_077837737.1">
    <property type="nucleotide sequence ID" value="NZ_JABTAE010000001.1"/>
</dbReference>
<feature type="repeat" description="Cell wall-binding" evidence="2">
    <location>
        <begin position="965"/>
        <end position="984"/>
    </location>
</feature>
<name>A0A1S8SE19_CLOBE</name>
<dbReference type="InterPro" id="IPR025883">
    <property type="entry name" value="Cadherin-like_domain"/>
</dbReference>
<dbReference type="PROSITE" id="PS51170">
    <property type="entry name" value="CW"/>
    <property type="match status" value="2"/>
</dbReference>
<feature type="repeat" description="Cell wall-binding" evidence="2">
    <location>
        <begin position="985"/>
        <end position="1004"/>
    </location>
</feature>
<evidence type="ECO:0000256" key="2">
    <source>
        <dbReference type="PROSITE-ProRule" id="PRU00591"/>
    </source>
</evidence>
<keyword evidence="1" id="KW-0677">Repeat</keyword>